<dbReference type="RefSeq" id="WP_141338479.1">
    <property type="nucleotide sequence ID" value="NZ_JBHMAX010000023.1"/>
</dbReference>
<reference evidence="3 4" key="1">
    <citation type="submission" date="2024-09" db="EMBL/GenBank/DDBJ databases">
        <authorList>
            <person name="Sun Q."/>
            <person name="Mori K."/>
        </authorList>
    </citation>
    <scope>NUCLEOTIDE SEQUENCE [LARGE SCALE GENOMIC DNA]</scope>
    <source>
        <strain evidence="3 4">JCM 12763</strain>
    </source>
</reference>
<keyword evidence="3" id="KW-0378">Hydrolase</keyword>
<name>A0ABV5V561_9MICO</name>
<dbReference type="SUPFAM" id="SSF53474">
    <property type="entry name" value="alpha/beta-Hydrolases"/>
    <property type="match status" value="1"/>
</dbReference>
<evidence type="ECO:0000313" key="4">
    <source>
        <dbReference type="Proteomes" id="UP001589613"/>
    </source>
</evidence>
<dbReference type="Gene3D" id="3.40.50.1820">
    <property type="entry name" value="alpha/beta hydrolase"/>
    <property type="match status" value="1"/>
</dbReference>
<organism evidence="3 4">
    <name type="scientific">Ornithinimicrobium kibberense</name>
    <dbReference type="NCBI Taxonomy" id="282060"/>
    <lineage>
        <taxon>Bacteria</taxon>
        <taxon>Bacillati</taxon>
        <taxon>Actinomycetota</taxon>
        <taxon>Actinomycetes</taxon>
        <taxon>Micrococcales</taxon>
        <taxon>Ornithinimicrobiaceae</taxon>
        <taxon>Ornithinimicrobium</taxon>
    </lineage>
</organism>
<accession>A0ABV5V561</accession>
<dbReference type="InterPro" id="IPR000073">
    <property type="entry name" value="AB_hydrolase_1"/>
</dbReference>
<proteinExistence type="predicted"/>
<protein>
    <submittedName>
        <fullName evidence="3">Alpha/beta fold hydrolase</fullName>
    </submittedName>
</protein>
<comment type="caution">
    <text evidence="3">The sequence shown here is derived from an EMBL/GenBank/DDBJ whole genome shotgun (WGS) entry which is preliminary data.</text>
</comment>
<dbReference type="InterPro" id="IPR029058">
    <property type="entry name" value="AB_hydrolase_fold"/>
</dbReference>
<evidence type="ECO:0000259" key="2">
    <source>
        <dbReference type="Pfam" id="PF00561"/>
    </source>
</evidence>
<sequence length="270" mass="27945">MTTRPGAPRTTLLDGPEGPLEVLSTGRGSPSTVFAHGAGGSIATTRPYAGKVAGTRTFVHQRGHGRSHRPSGTGWGYADLAADLWAVAGAVGADRALGVSMGAGALLAGLAEDPDRFDRVVLVLPAVLDRVRDDAATARLGHLADLVDAGHVDAVAAHLLADQPAPVRTDPAVVRWSRDRAEELVGSGVPAVLRVLVDRVPVPDPALLGRVPCPVLVLGQEGDALHPASVARQVAALLPRSVLHLSGPGGIMWEHRGRTRDLVGEFLSAT</sequence>
<dbReference type="Pfam" id="PF00561">
    <property type="entry name" value="Abhydrolase_1"/>
    <property type="match status" value="1"/>
</dbReference>
<evidence type="ECO:0000256" key="1">
    <source>
        <dbReference type="SAM" id="MobiDB-lite"/>
    </source>
</evidence>
<dbReference type="EMBL" id="JBHMAX010000023">
    <property type="protein sequence ID" value="MFB9732952.1"/>
    <property type="molecule type" value="Genomic_DNA"/>
</dbReference>
<dbReference type="GO" id="GO:0016787">
    <property type="term" value="F:hydrolase activity"/>
    <property type="evidence" value="ECO:0007669"/>
    <property type="project" value="UniProtKB-KW"/>
</dbReference>
<evidence type="ECO:0000313" key="3">
    <source>
        <dbReference type="EMBL" id="MFB9732952.1"/>
    </source>
</evidence>
<feature type="region of interest" description="Disordered" evidence="1">
    <location>
        <begin position="1"/>
        <end position="25"/>
    </location>
</feature>
<dbReference type="Proteomes" id="UP001589613">
    <property type="component" value="Unassembled WGS sequence"/>
</dbReference>
<keyword evidence="4" id="KW-1185">Reference proteome</keyword>
<feature type="domain" description="AB hydrolase-1" evidence="2">
    <location>
        <begin position="60"/>
        <end position="125"/>
    </location>
</feature>
<gene>
    <name evidence="3" type="ORF">ACFFN0_12955</name>
</gene>